<comment type="caution">
    <text evidence="1">The sequence shown here is derived from an EMBL/GenBank/DDBJ whole genome shotgun (WGS) entry which is preliminary data.</text>
</comment>
<keyword evidence="2" id="KW-1185">Reference proteome</keyword>
<dbReference type="OrthoDB" id="4339062at2759"/>
<proteinExistence type="predicted"/>
<dbReference type="AlphaFoldDB" id="A0A0A2L536"/>
<gene>
    <name evidence="1" type="ORF">PITC_027330</name>
</gene>
<dbReference type="PhylomeDB" id="A0A0A2L536"/>
<dbReference type="HOGENOM" id="CLU_1855937_0_0_1"/>
<dbReference type="OMA" id="RECNAMN"/>
<evidence type="ECO:0000313" key="1">
    <source>
        <dbReference type="EMBL" id="KGO71720.1"/>
    </source>
</evidence>
<reference evidence="1 2" key="1">
    <citation type="journal article" date="2015" name="Mol. Plant Microbe Interact.">
        <title>Genome, transcriptome, and functional analyses of Penicillium expansum provide new insights into secondary metabolism and pathogenicity.</title>
        <authorList>
            <person name="Ballester A.R."/>
            <person name="Marcet-Houben M."/>
            <person name="Levin E."/>
            <person name="Sela N."/>
            <person name="Selma-Lazaro C."/>
            <person name="Carmona L."/>
            <person name="Wisniewski M."/>
            <person name="Droby S."/>
            <person name="Gonzalez-Candelas L."/>
            <person name="Gabaldon T."/>
        </authorList>
    </citation>
    <scope>NUCLEOTIDE SEQUENCE [LARGE SCALE GENOMIC DNA]</scope>
    <source>
        <strain evidence="1 2">PHI-1</strain>
    </source>
</reference>
<dbReference type="Proteomes" id="UP000030104">
    <property type="component" value="Unassembled WGS sequence"/>
</dbReference>
<name>A0A0A2L536_PENIT</name>
<protein>
    <submittedName>
        <fullName evidence="1">Uncharacterized protein</fullName>
    </submittedName>
</protein>
<sequence>MPPSTETSPSDNMSSWEQAYHDAWRNFQMCIVGVVDRLAWNNPSVEYRQTTVERLGQLTVDVDNIQRTGQAMFEHVPGCQTVREETLAYFADEFIRDCLKLHFKLNMLSWRLMNRPNSDGTVHNRLLKLLESIKDRVPN</sequence>
<evidence type="ECO:0000313" key="2">
    <source>
        <dbReference type="Proteomes" id="UP000030104"/>
    </source>
</evidence>
<accession>A0A0A2L536</accession>
<organism evidence="1 2">
    <name type="scientific">Penicillium italicum</name>
    <name type="common">Blue mold</name>
    <dbReference type="NCBI Taxonomy" id="40296"/>
    <lineage>
        <taxon>Eukaryota</taxon>
        <taxon>Fungi</taxon>
        <taxon>Dikarya</taxon>
        <taxon>Ascomycota</taxon>
        <taxon>Pezizomycotina</taxon>
        <taxon>Eurotiomycetes</taxon>
        <taxon>Eurotiomycetidae</taxon>
        <taxon>Eurotiales</taxon>
        <taxon>Aspergillaceae</taxon>
        <taxon>Penicillium</taxon>
    </lineage>
</organism>
<dbReference type="EMBL" id="JQGA01000918">
    <property type="protein sequence ID" value="KGO71720.1"/>
    <property type="molecule type" value="Genomic_DNA"/>
</dbReference>